<accession>A0AAD7IJ39</accession>
<proteinExistence type="predicted"/>
<dbReference type="Proteomes" id="UP001215280">
    <property type="component" value="Unassembled WGS sequence"/>
</dbReference>
<dbReference type="AlphaFoldDB" id="A0AAD7IJ39"/>
<comment type="caution">
    <text evidence="1">The sequence shown here is derived from an EMBL/GenBank/DDBJ whole genome shotgun (WGS) entry which is preliminary data.</text>
</comment>
<dbReference type="EMBL" id="JARJLG010000114">
    <property type="protein sequence ID" value="KAJ7743025.1"/>
    <property type="molecule type" value="Genomic_DNA"/>
</dbReference>
<gene>
    <name evidence="1" type="ORF">DFH07DRAFT_835820</name>
</gene>
<sequence>MSPSVSDSEGPGSTAPALVQATHHPAFYFKDGSAIFSLKTISEGGGESAVLYKLHSSVPCSRSTFFASMFALPRGPASSSQVRMEGLVDENPIHLPSDFIKH</sequence>
<name>A0AAD7IJ39_9AGAR</name>
<reference evidence="1" key="1">
    <citation type="submission" date="2023-03" db="EMBL/GenBank/DDBJ databases">
        <title>Massive genome expansion in bonnet fungi (Mycena s.s.) driven by repeated elements and novel gene families across ecological guilds.</title>
        <authorList>
            <consortium name="Lawrence Berkeley National Laboratory"/>
            <person name="Harder C.B."/>
            <person name="Miyauchi S."/>
            <person name="Viragh M."/>
            <person name="Kuo A."/>
            <person name="Thoen E."/>
            <person name="Andreopoulos B."/>
            <person name="Lu D."/>
            <person name="Skrede I."/>
            <person name="Drula E."/>
            <person name="Henrissat B."/>
            <person name="Morin E."/>
            <person name="Kohler A."/>
            <person name="Barry K."/>
            <person name="LaButti K."/>
            <person name="Morin E."/>
            <person name="Salamov A."/>
            <person name="Lipzen A."/>
            <person name="Mereny Z."/>
            <person name="Hegedus B."/>
            <person name="Baldrian P."/>
            <person name="Stursova M."/>
            <person name="Weitz H."/>
            <person name="Taylor A."/>
            <person name="Grigoriev I.V."/>
            <person name="Nagy L.G."/>
            <person name="Martin F."/>
            <person name="Kauserud H."/>
        </authorList>
    </citation>
    <scope>NUCLEOTIDE SEQUENCE</scope>
    <source>
        <strain evidence="1">CBHHK188m</strain>
    </source>
</reference>
<keyword evidence="2" id="KW-1185">Reference proteome</keyword>
<organism evidence="1 2">
    <name type="scientific">Mycena maculata</name>
    <dbReference type="NCBI Taxonomy" id="230809"/>
    <lineage>
        <taxon>Eukaryota</taxon>
        <taxon>Fungi</taxon>
        <taxon>Dikarya</taxon>
        <taxon>Basidiomycota</taxon>
        <taxon>Agaricomycotina</taxon>
        <taxon>Agaricomycetes</taxon>
        <taxon>Agaricomycetidae</taxon>
        <taxon>Agaricales</taxon>
        <taxon>Marasmiineae</taxon>
        <taxon>Mycenaceae</taxon>
        <taxon>Mycena</taxon>
    </lineage>
</organism>
<evidence type="ECO:0000313" key="2">
    <source>
        <dbReference type="Proteomes" id="UP001215280"/>
    </source>
</evidence>
<protein>
    <submittedName>
        <fullName evidence="1">Uncharacterized protein</fullName>
    </submittedName>
</protein>
<evidence type="ECO:0000313" key="1">
    <source>
        <dbReference type="EMBL" id="KAJ7743025.1"/>
    </source>
</evidence>